<sequence>MLLVSCNQADIFNNTLIVNFKPKYQQQELTCDSHITQTNKLWQINQFQFYISDVSLMADNQWHSAKFVTSAATQNSTERVALLGGVCPQPFNWQVTLQSTVPATGIKQIRFSLGVPFDLNHQNPMTQPSPLNQPDMFWTWQLGHKFMRLELTTSQQDWIFHLGSTGCQSASSMRAPSTQCKHPNLVDITLENFQADKTIQVDLFQLIRSIDFLDEPACQSEQHSALCQKLFSRLGIDAKQQLFSVSQ</sequence>
<keyword evidence="2" id="KW-1185">Reference proteome</keyword>
<proteinExistence type="predicted"/>
<dbReference type="InterPro" id="IPR046863">
    <property type="entry name" value="MbnP-like_dom"/>
</dbReference>
<protein>
    <submittedName>
        <fullName evidence="1">MbnP family copper-binding protein</fullName>
    </submittedName>
</protein>
<comment type="caution">
    <text evidence="1">The sequence shown here is derived from an EMBL/GenBank/DDBJ whole genome shotgun (WGS) entry which is preliminary data.</text>
</comment>
<name>A0ABV2BQ22_9GAMM</name>
<accession>A0ABV2BQ22</accession>
<dbReference type="InterPro" id="IPR023977">
    <property type="entry name" value="MbnP-like"/>
</dbReference>
<dbReference type="Pfam" id="PF20243">
    <property type="entry name" value="MbnP"/>
    <property type="match status" value="1"/>
</dbReference>
<organism evidence="1 2">
    <name type="scientific">Aliikangiella maris</name>
    <dbReference type="NCBI Taxonomy" id="3162458"/>
    <lineage>
        <taxon>Bacteria</taxon>
        <taxon>Pseudomonadati</taxon>
        <taxon>Pseudomonadota</taxon>
        <taxon>Gammaproteobacteria</taxon>
        <taxon>Oceanospirillales</taxon>
        <taxon>Pleioneaceae</taxon>
        <taxon>Aliikangiella</taxon>
    </lineage>
</organism>
<evidence type="ECO:0000313" key="2">
    <source>
        <dbReference type="Proteomes" id="UP001548189"/>
    </source>
</evidence>
<reference evidence="1 2" key="1">
    <citation type="submission" date="2024-06" db="EMBL/GenBank/DDBJ databases">
        <authorList>
            <person name="Li F."/>
        </authorList>
    </citation>
    <scope>NUCLEOTIDE SEQUENCE [LARGE SCALE GENOMIC DNA]</scope>
    <source>
        <strain evidence="1 2">GXAS 311</strain>
    </source>
</reference>
<dbReference type="EMBL" id="JBEVCJ010000002">
    <property type="protein sequence ID" value="MET1254028.1"/>
    <property type="molecule type" value="Genomic_DNA"/>
</dbReference>
<dbReference type="Proteomes" id="UP001548189">
    <property type="component" value="Unassembled WGS sequence"/>
</dbReference>
<gene>
    <name evidence="1" type="ORF">ABVT43_02700</name>
</gene>
<dbReference type="NCBIfam" id="TIGR04052">
    <property type="entry name" value="MbnP_like_WxW"/>
    <property type="match status" value="1"/>
</dbReference>
<evidence type="ECO:0000313" key="1">
    <source>
        <dbReference type="EMBL" id="MET1254028.1"/>
    </source>
</evidence>